<keyword evidence="6 7" id="KW-0472">Membrane</keyword>
<evidence type="ECO:0000313" key="8">
    <source>
        <dbReference type="EMBL" id="MBB6054429.1"/>
    </source>
</evidence>
<feature type="transmembrane region" description="Helical" evidence="7">
    <location>
        <begin position="36"/>
        <end position="57"/>
    </location>
</feature>
<dbReference type="PANTHER" id="PTHR36838:SF3">
    <property type="entry name" value="TRANSPORTER AUXIN EFFLUX CARRIER EC FAMILY"/>
    <property type="match status" value="1"/>
</dbReference>
<keyword evidence="5 7" id="KW-1133">Transmembrane helix</keyword>
<feature type="transmembrane region" description="Helical" evidence="7">
    <location>
        <begin position="161"/>
        <end position="182"/>
    </location>
</feature>
<gene>
    <name evidence="8" type="ORF">HNR75_000294</name>
</gene>
<reference evidence="8 9" key="1">
    <citation type="submission" date="2020-08" db="EMBL/GenBank/DDBJ databases">
        <title>Genomic Encyclopedia of Type Strains, Phase IV (KMG-IV): sequencing the most valuable type-strain genomes for metagenomic binning, comparative biology and taxonomic classification.</title>
        <authorList>
            <person name="Goeker M."/>
        </authorList>
    </citation>
    <scope>NUCLEOTIDE SEQUENCE [LARGE SCALE GENOMIC DNA]</scope>
    <source>
        <strain evidence="8 9">DSM 22975</strain>
    </source>
</reference>
<comment type="subcellular location">
    <subcellularLocation>
        <location evidence="1">Membrane</location>
        <topology evidence="1">Multi-pass membrane protein</topology>
    </subcellularLocation>
</comment>
<feature type="transmembrane region" description="Helical" evidence="7">
    <location>
        <begin position="63"/>
        <end position="85"/>
    </location>
</feature>
<dbReference type="GO" id="GO:0016020">
    <property type="term" value="C:membrane"/>
    <property type="evidence" value="ECO:0007669"/>
    <property type="project" value="UniProtKB-SubCell"/>
</dbReference>
<protein>
    <recommendedName>
        <fullName evidence="10">AEC family transporter</fullName>
    </recommendedName>
</protein>
<feature type="transmembrane region" description="Helical" evidence="7">
    <location>
        <begin position="227"/>
        <end position="247"/>
    </location>
</feature>
<dbReference type="GO" id="GO:0055085">
    <property type="term" value="P:transmembrane transport"/>
    <property type="evidence" value="ECO:0007669"/>
    <property type="project" value="InterPro"/>
</dbReference>
<name>A0A841G934_9GAMM</name>
<feature type="transmembrane region" description="Helical" evidence="7">
    <location>
        <begin position="253"/>
        <end position="276"/>
    </location>
</feature>
<comment type="caution">
    <text evidence="8">The sequence shown here is derived from an EMBL/GenBank/DDBJ whole genome shotgun (WGS) entry which is preliminary data.</text>
</comment>
<sequence length="306" mass="33830">MQATDVNQQFLLSICIILLGYLAKRTRYLTEKEGESIAQLIFNITLPALVINVFSSLPLQPQLALLPVLGFAANAVLCLCLLFIFRKHPRNIRGMMGMALPGANIGLFAYPLVEAIWGKLGLTYIAMYDLGNSYMVFLVCYTVGAYFSGEKPLSWRQLLHSVVRSIPVMASLLALSINLLGIQLPDLVLQTTGVISKANMPLSLLLLGMYLNFSFPAEQRKLLLQALCSKYIIGGTIGGLLCWLLPFDALFRHTLLLAGLLPLPTMVLTYSVIFGYDRRLTGAMLNASVLLSILFSWLVFHFSTMS</sequence>
<accession>A0A841G934</accession>
<evidence type="ECO:0008006" key="10">
    <source>
        <dbReference type="Google" id="ProtNLM"/>
    </source>
</evidence>
<keyword evidence="9" id="KW-1185">Reference proteome</keyword>
<evidence type="ECO:0000256" key="3">
    <source>
        <dbReference type="ARBA" id="ARBA00022475"/>
    </source>
</evidence>
<proteinExistence type="predicted"/>
<dbReference type="Pfam" id="PF03547">
    <property type="entry name" value="Mem_trans"/>
    <property type="match status" value="1"/>
</dbReference>
<keyword evidence="4 7" id="KW-0812">Transmembrane</keyword>
<evidence type="ECO:0000256" key="2">
    <source>
        <dbReference type="ARBA" id="ARBA00022448"/>
    </source>
</evidence>
<evidence type="ECO:0000256" key="7">
    <source>
        <dbReference type="SAM" id="Phobius"/>
    </source>
</evidence>
<evidence type="ECO:0000256" key="4">
    <source>
        <dbReference type="ARBA" id="ARBA00022692"/>
    </source>
</evidence>
<feature type="transmembrane region" description="Helical" evidence="7">
    <location>
        <begin position="130"/>
        <end position="149"/>
    </location>
</feature>
<feature type="transmembrane region" description="Helical" evidence="7">
    <location>
        <begin position="97"/>
        <end position="118"/>
    </location>
</feature>
<dbReference type="EMBL" id="JACHGR010000001">
    <property type="protein sequence ID" value="MBB6054429.1"/>
    <property type="molecule type" value="Genomic_DNA"/>
</dbReference>
<dbReference type="RefSeq" id="WP_188025239.1">
    <property type="nucleotide sequence ID" value="NZ_JACHGR010000001.1"/>
</dbReference>
<keyword evidence="2" id="KW-0813">Transport</keyword>
<feature type="transmembrane region" description="Helical" evidence="7">
    <location>
        <begin position="6"/>
        <end position="24"/>
    </location>
</feature>
<evidence type="ECO:0000256" key="1">
    <source>
        <dbReference type="ARBA" id="ARBA00004141"/>
    </source>
</evidence>
<dbReference type="PANTHER" id="PTHR36838">
    <property type="entry name" value="AUXIN EFFLUX CARRIER FAMILY PROTEIN"/>
    <property type="match status" value="1"/>
</dbReference>
<feature type="transmembrane region" description="Helical" evidence="7">
    <location>
        <begin position="283"/>
        <end position="303"/>
    </location>
</feature>
<evidence type="ECO:0000313" key="9">
    <source>
        <dbReference type="Proteomes" id="UP000585721"/>
    </source>
</evidence>
<organism evidence="8 9">
    <name type="scientific">Tolumonas osonensis</name>
    <dbReference type="NCBI Taxonomy" id="675874"/>
    <lineage>
        <taxon>Bacteria</taxon>
        <taxon>Pseudomonadati</taxon>
        <taxon>Pseudomonadota</taxon>
        <taxon>Gammaproteobacteria</taxon>
        <taxon>Aeromonadales</taxon>
        <taxon>Aeromonadaceae</taxon>
        <taxon>Tolumonas</taxon>
    </lineage>
</organism>
<evidence type="ECO:0000256" key="5">
    <source>
        <dbReference type="ARBA" id="ARBA00022989"/>
    </source>
</evidence>
<dbReference type="Proteomes" id="UP000585721">
    <property type="component" value="Unassembled WGS sequence"/>
</dbReference>
<feature type="transmembrane region" description="Helical" evidence="7">
    <location>
        <begin position="194"/>
        <end position="215"/>
    </location>
</feature>
<dbReference type="InterPro" id="IPR004776">
    <property type="entry name" value="Mem_transp_PIN-like"/>
</dbReference>
<evidence type="ECO:0000256" key="6">
    <source>
        <dbReference type="ARBA" id="ARBA00023136"/>
    </source>
</evidence>
<dbReference type="AlphaFoldDB" id="A0A841G934"/>
<keyword evidence="3" id="KW-1003">Cell membrane</keyword>